<comment type="caution">
    <text evidence="2">The sequence shown here is derived from an EMBL/GenBank/DDBJ whole genome shotgun (WGS) entry which is preliminary data.</text>
</comment>
<keyword evidence="3" id="KW-1185">Reference proteome</keyword>
<evidence type="ECO:0000313" key="2">
    <source>
        <dbReference type="EMBL" id="KAL2293353.1"/>
    </source>
</evidence>
<feature type="compositionally biased region" description="Acidic residues" evidence="1">
    <location>
        <begin position="52"/>
        <end position="74"/>
    </location>
</feature>
<organism evidence="2 3">
    <name type="scientific">Diaporthe vaccinii</name>
    <dbReference type="NCBI Taxonomy" id="105482"/>
    <lineage>
        <taxon>Eukaryota</taxon>
        <taxon>Fungi</taxon>
        <taxon>Dikarya</taxon>
        <taxon>Ascomycota</taxon>
        <taxon>Pezizomycotina</taxon>
        <taxon>Sordariomycetes</taxon>
        <taxon>Sordariomycetidae</taxon>
        <taxon>Diaporthales</taxon>
        <taxon>Diaporthaceae</taxon>
        <taxon>Diaporthe</taxon>
        <taxon>Diaporthe eres species complex</taxon>
    </lineage>
</organism>
<evidence type="ECO:0000256" key="1">
    <source>
        <dbReference type="SAM" id="MobiDB-lite"/>
    </source>
</evidence>
<evidence type="ECO:0000313" key="3">
    <source>
        <dbReference type="Proteomes" id="UP001600888"/>
    </source>
</evidence>
<feature type="region of interest" description="Disordered" evidence="1">
    <location>
        <begin position="1"/>
        <end position="74"/>
    </location>
</feature>
<gene>
    <name evidence="2" type="ORF">FJTKL_05280</name>
</gene>
<dbReference type="Proteomes" id="UP001600888">
    <property type="component" value="Unassembled WGS sequence"/>
</dbReference>
<sequence length="366" mass="40906">MGSNAKKRSSAPATAPAPAPAPAPSAASKKRRREEEDEDEDFSLPPASDGESVIDEEEDDFEDCDSDDDGSDDELEQEIVAPAAASSRNVEEEINRVLTPLGLSAFGTGVPFLDILLGISAISQEHRTALSSFKDECSGDMSTGQLSQSREPTDAFLARDNGQEWASHDRDIDALWDEFVVDIVRLGEGVIKREDLVKPSGPLRAVLTFFWHYPTRNTQKKLFGHVFDKTNQSLRFQDRKVGPNDWVRTHDRFPFRHPYAKGGGDWEAEYPNWDQIEARCLRFNKEMIKNSKIIFFIGQENHYSWRSFITLAQGDKIHQVQLGSAAWEGLTLPSSVYRPGQPSTRSEALRARSSSWCSPRTIVSSA</sequence>
<accession>A0ABR4FF98</accession>
<proteinExistence type="predicted"/>
<protein>
    <submittedName>
        <fullName evidence="2">Uncharacterized protein</fullName>
    </submittedName>
</protein>
<reference evidence="2 3" key="1">
    <citation type="submission" date="2024-03" db="EMBL/GenBank/DDBJ databases">
        <title>A high-quality draft genome sequence of Diaporthe vaccinii, a causative agent of upright dieback and viscid rot disease in cranberry plants.</title>
        <authorList>
            <person name="Sarrasin M."/>
            <person name="Lang B.F."/>
            <person name="Burger G."/>
        </authorList>
    </citation>
    <scope>NUCLEOTIDE SEQUENCE [LARGE SCALE GENOMIC DNA]</scope>
    <source>
        <strain evidence="2 3">IS7</strain>
    </source>
</reference>
<dbReference type="EMBL" id="JBAWTH010000001">
    <property type="protein sequence ID" value="KAL2293353.1"/>
    <property type="molecule type" value="Genomic_DNA"/>
</dbReference>
<name>A0ABR4FF98_9PEZI</name>